<comment type="caution">
    <text evidence="1">The sequence shown here is derived from an EMBL/GenBank/DDBJ whole genome shotgun (WGS) entry which is preliminary data.</text>
</comment>
<sequence>MNLRSIRRLSTLLLIIYDGRIPLSERGRRVMFSEN</sequence>
<dbReference type="EMBL" id="SJPK01000003">
    <property type="protein sequence ID" value="TWT73347.1"/>
    <property type="molecule type" value="Genomic_DNA"/>
</dbReference>
<accession>A0A5C5YC99</accession>
<reference evidence="1 2" key="1">
    <citation type="submission" date="2019-02" db="EMBL/GenBank/DDBJ databases">
        <title>Deep-cultivation of Planctomycetes and their phenomic and genomic characterization uncovers novel biology.</title>
        <authorList>
            <person name="Wiegand S."/>
            <person name="Jogler M."/>
            <person name="Boedeker C."/>
            <person name="Pinto D."/>
            <person name="Vollmers J."/>
            <person name="Rivas-Marin E."/>
            <person name="Kohn T."/>
            <person name="Peeters S.H."/>
            <person name="Heuer A."/>
            <person name="Rast P."/>
            <person name="Oberbeckmann S."/>
            <person name="Bunk B."/>
            <person name="Jeske O."/>
            <person name="Meyerdierks A."/>
            <person name="Storesund J.E."/>
            <person name="Kallscheuer N."/>
            <person name="Luecker S."/>
            <person name="Lage O.M."/>
            <person name="Pohl T."/>
            <person name="Merkel B.J."/>
            <person name="Hornburger P."/>
            <person name="Mueller R.-W."/>
            <person name="Bruemmer F."/>
            <person name="Labrenz M."/>
            <person name="Spormann A.M."/>
            <person name="Op Den Camp H."/>
            <person name="Overmann J."/>
            <person name="Amann R."/>
            <person name="Jetten M.S.M."/>
            <person name="Mascher T."/>
            <person name="Medema M.H."/>
            <person name="Devos D.P."/>
            <person name="Kaster A.-K."/>
            <person name="Ovreas L."/>
            <person name="Rohde M."/>
            <person name="Galperin M.Y."/>
            <person name="Jogler C."/>
        </authorList>
    </citation>
    <scope>NUCLEOTIDE SEQUENCE [LARGE SCALE GENOMIC DNA]</scope>
    <source>
        <strain evidence="1 2">CA85</strain>
    </source>
</reference>
<dbReference type="Proteomes" id="UP000318053">
    <property type="component" value="Unassembled WGS sequence"/>
</dbReference>
<organism evidence="1 2">
    <name type="scientific">Allorhodopirellula solitaria</name>
    <dbReference type="NCBI Taxonomy" id="2527987"/>
    <lineage>
        <taxon>Bacteria</taxon>
        <taxon>Pseudomonadati</taxon>
        <taxon>Planctomycetota</taxon>
        <taxon>Planctomycetia</taxon>
        <taxon>Pirellulales</taxon>
        <taxon>Pirellulaceae</taxon>
        <taxon>Allorhodopirellula</taxon>
    </lineage>
</organism>
<evidence type="ECO:0000313" key="2">
    <source>
        <dbReference type="Proteomes" id="UP000318053"/>
    </source>
</evidence>
<gene>
    <name evidence="1" type="ORF">CA85_18160</name>
</gene>
<dbReference type="AlphaFoldDB" id="A0A5C5YC99"/>
<keyword evidence="2" id="KW-1185">Reference proteome</keyword>
<evidence type="ECO:0000313" key="1">
    <source>
        <dbReference type="EMBL" id="TWT73347.1"/>
    </source>
</evidence>
<protein>
    <submittedName>
        <fullName evidence="1">Uncharacterized protein</fullName>
    </submittedName>
</protein>
<proteinExistence type="predicted"/>
<name>A0A5C5YC99_9BACT</name>